<sequence>MAAIRAFSPQLSIRSQTNLFPACKPSRFPLTSFPGKHAHLVPLKATTLTLACEDEENNRKFRKLGPSEWRHKFLSAHVDFSTRREIEALRASLRDTVFLRYALRPKVRDMFIGSKLSKKNIIFIYLLVSLGVTYHFEDEIRESIKDGFPNIEEMIAGEDDLYTVSIIFWVFRIKVKRLRFKNCFSY</sequence>
<dbReference type="InterPro" id="IPR036965">
    <property type="entry name" value="Terpene_synth_N_sf"/>
</dbReference>
<dbReference type="GO" id="GO:0051762">
    <property type="term" value="P:sesquiterpene biosynthetic process"/>
    <property type="evidence" value="ECO:0007669"/>
    <property type="project" value="TreeGrafter"/>
</dbReference>
<dbReference type="GO" id="GO:0010333">
    <property type="term" value="F:terpene synthase activity"/>
    <property type="evidence" value="ECO:0007669"/>
    <property type="project" value="InterPro"/>
</dbReference>
<gene>
    <name evidence="2" type="ORF">EUTSA_v10012385mg</name>
</gene>
<keyword evidence="3" id="KW-1185">Reference proteome</keyword>
<dbReference type="Pfam" id="PF01397">
    <property type="entry name" value="Terpene_synth"/>
    <property type="match status" value="1"/>
</dbReference>
<accession>V4KL36</accession>
<dbReference type="InterPro" id="IPR008930">
    <property type="entry name" value="Terpenoid_cyclase/PrenylTrfase"/>
</dbReference>
<evidence type="ECO:0000259" key="1">
    <source>
        <dbReference type="Pfam" id="PF01397"/>
    </source>
</evidence>
<dbReference type="KEGG" id="eus:EUTSA_v10012385mg"/>
<dbReference type="Gene3D" id="1.50.10.130">
    <property type="entry name" value="Terpene synthase, N-terminal domain"/>
    <property type="match status" value="1"/>
</dbReference>
<protein>
    <recommendedName>
        <fullName evidence="1">Terpene synthase N-terminal domain-containing protein</fullName>
    </recommendedName>
</protein>
<dbReference type="PANTHER" id="PTHR31045:SF32">
    <property type="entry name" value="TERPENOID SYNTHASE 28-RELATED"/>
    <property type="match status" value="1"/>
</dbReference>
<organism evidence="2 3">
    <name type="scientific">Eutrema salsugineum</name>
    <name type="common">Saltwater cress</name>
    <name type="synonym">Sisymbrium salsugineum</name>
    <dbReference type="NCBI Taxonomy" id="72664"/>
    <lineage>
        <taxon>Eukaryota</taxon>
        <taxon>Viridiplantae</taxon>
        <taxon>Streptophyta</taxon>
        <taxon>Embryophyta</taxon>
        <taxon>Tracheophyta</taxon>
        <taxon>Spermatophyta</taxon>
        <taxon>Magnoliopsida</taxon>
        <taxon>eudicotyledons</taxon>
        <taxon>Gunneridae</taxon>
        <taxon>Pentapetalae</taxon>
        <taxon>rosids</taxon>
        <taxon>malvids</taxon>
        <taxon>Brassicales</taxon>
        <taxon>Brassicaceae</taxon>
        <taxon>Eutremeae</taxon>
        <taxon>Eutrema</taxon>
    </lineage>
</organism>
<dbReference type="AlphaFoldDB" id="V4KL36"/>
<name>V4KL36_EUTSA</name>
<dbReference type="Gramene" id="ESQ30642">
    <property type="protein sequence ID" value="ESQ30642"/>
    <property type="gene ID" value="EUTSA_v10012385mg"/>
</dbReference>
<evidence type="ECO:0000313" key="3">
    <source>
        <dbReference type="Proteomes" id="UP000030689"/>
    </source>
</evidence>
<proteinExistence type="predicted"/>
<dbReference type="PANTHER" id="PTHR31045">
    <property type="entry name" value="PLAC8 FAMILY PROTEIN-RELATED"/>
    <property type="match status" value="1"/>
</dbReference>
<dbReference type="InterPro" id="IPR001906">
    <property type="entry name" value="Terpene_synth_N"/>
</dbReference>
<feature type="domain" description="Terpene synthase N-terminal" evidence="1">
    <location>
        <begin position="69"/>
        <end position="172"/>
    </location>
</feature>
<dbReference type="SUPFAM" id="SSF48239">
    <property type="entry name" value="Terpenoid cyclases/Protein prenyltransferases"/>
    <property type="match status" value="1"/>
</dbReference>
<evidence type="ECO:0000313" key="2">
    <source>
        <dbReference type="EMBL" id="ESQ30642.1"/>
    </source>
</evidence>
<dbReference type="Proteomes" id="UP000030689">
    <property type="component" value="Unassembled WGS sequence"/>
</dbReference>
<dbReference type="EMBL" id="KI517809">
    <property type="protein sequence ID" value="ESQ30642.1"/>
    <property type="molecule type" value="Genomic_DNA"/>
</dbReference>
<reference evidence="2 3" key="1">
    <citation type="journal article" date="2013" name="Front. Plant Sci.">
        <title>The Reference Genome of the Halophytic Plant Eutrema salsugineum.</title>
        <authorList>
            <person name="Yang R."/>
            <person name="Jarvis D.E."/>
            <person name="Chen H."/>
            <person name="Beilstein M.A."/>
            <person name="Grimwood J."/>
            <person name="Jenkins J."/>
            <person name="Shu S."/>
            <person name="Prochnik S."/>
            <person name="Xin M."/>
            <person name="Ma C."/>
            <person name="Schmutz J."/>
            <person name="Wing R.A."/>
            <person name="Mitchell-Olds T."/>
            <person name="Schumaker K.S."/>
            <person name="Wang X."/>
        </authorList>
    </citation>
    <scope>NUCLEOTIDE SEQUENCE [LARGE SCALE GENOMIC DNA]</scope>
</reference>
<dbReference type="GO" id="GO:0009975">
    <property type="term" value="F:cyclase activity"/>
    <property type="evidence" value="ECO:0007669"/>
    <property type="project" value="TreeGrafter"/>
</dbReference>